<evidence type="ECO:0000256" key="4">
    <source>
        <dbReference type="RuleBase" id="RU004046"/>
    </source>
</evidence>
<keyword evidence="3" id="KW-0547">Nucleotide-binding</keyword>
<keyword evidence="6" id="KW-1185">Reference proteome</keyword>
<dbReference type="Gene3D" id="3.40.367.20">
    <property type="match status" value="1"/>
</dbReference>
<dbReference type="EMBL" id="BMDY01000002">
    <property type="protein sequence ID" value="GGA94988.1"/>
    <property type="molecule type" value="Genomic_DNA"/>
</dbReference>
<dbReference type="NCBIfam" id="TIGR00749">
    <property type="entry name" value="glk"/>
    <property type="match status" value="1"/>
</dbReference>
<name>A0ABQ1HWJ7_9ALTE</name>
<dbReference type="PANTHER" id="PTHR47690">
    <property type="entry name" value="GLUCOKINASE"/>
    <property type="match status" value="1"/>
</dbReference>
<dbReference type="SUPFAM" id="SSF53067">
    <property type="entry name" value="Actin-like ATPase domain"/>
    <property type="match status" value="1"/>
</dbReference>
<keyword evidence="3" id="KW-0324">Glycolysis</keyword>
<comment type="caution">
    <text evidence="5">The sequence shown here is derived from an EMBL/GenBank/DDBJ whole genome shotgun (WGS) entry which is preliminary data.</text>
</comment>
<dbReference type="Pfam" id="PF02685">
    <property type="entry name" value="Glucokinase"/>
    <property type="match status" value="1"/>
</dbReference>
<comment type="similarity">
    <text evidence="3 4">Belongs to the bacterial glucokinase family.</text>
</comment>
<keyword evidence="2 3" id="KW-0418">Kinase</keyword>
<dbReference type="InterPro" id="IPR050201">
    <property type="entry name" value="Bacterial_glucokinase"/>
</dbReference>
<evidence type="ECO:0000313" key="6">
    <source>
        <dbReference type="Proteomes" id="UP000651977"/>
    </source>
</evidence>
<dbReference type="Gene3D" id="3.30.420.40">
    <property type="match status" value="1"/>
</dbReference>
<dbReference type="NCBIfam" id="NF001416">
    <property type="entry name" value="PRK00292.1-3"/>
    <property type="match status" value="1"/>
</dbReference>
<dbReference type="Proteomes" id="UP000651977">
    <property type="component" value="Unassembled WGS sequence"/>
</dbReference>
<dbReference type="NCBIfam" id="NF009073">
    <property type="entry name" value="PRK12408.1"/>
    <property type="match status" value="1"/>
</dbReference>
<dbReference type="HAMAP" id="MF_00524">
    <property type="entry name" value="Glucokinase"/>
    <property type="match status" value="1"/>
</dbReference>
<accession>A0ABQ1HWJ7</accession>
<evidence type="ECO:0000256" key="2">
    <source>
        <dbReference type="ARBA" id="ARBA00022777"/>
    </source>
</evidence>
<gene>
    <name evidence="3 5" type="primary">glk</name>
    <name evidence="5" type="ORF">GCM10007414_04670</name>
</gene>
<feature type="binding site" evidence="3">
    <location>
        <begin position="8"/>
        <end position="13"/>
    </location>
    <ligand>
        <name>ATP</name>
        <dbReference type="ChEBI" id="CHEBI:30616"/>
    </ligand>
</feature>
<sequence>MSGFGLIADVGGTNIRLALVDLKTGEIGRLQKYLCADYPSIADVIALYLEKQNETVTQACVAIACPTDKDWIAMTNHSWAFSKKQVQEQLGFDNFHVINDYTGIAMSIPTLTDEQKIQIGGEPAKTGEPIAVYGPGTGLGVAHLIHHDSEYVCIPGEGGHVEFASNDEKEAHVLAFLQKRYGHVSAERLLSGPGLVNIYQGLMDMHGKVAEDLQPADVTTRGLDGSCPVCVEAMEVFCRALGSFGGNLALNMSTFGGVYIAGGIITRFMDFFKNSDFRKRFEAKGRFVDFVAKVPVYVITEEQPGLQGAAAYLRQSNGYRI</sequence>
<reference evidence="6" key="1">
    <citation type="journal article" date="2019" name="Int. J. Syst. Evol. Microbiol.">
        <title>The Global Catalogue of Microorganisms (GCM) 10K type strain sequencing project: providing services to taxonomists for standard genome sequencing and annotation.</title>
        <authorList>
            <consortium name="The Broad Institute Genomics Platform"/>
            <consortium name="The Broad Institute Genome Sequencing Center for Infectious Disease"/>
            <person name="Wu L."/>
            <person name="Ma J."/>
        </authorList>
    </citation>
    <scope>NUCLEOTIDE SEQUENCE [LARGE SCALE GENOMIC DNA]</scope>
    <source>
        <strain evidence="6">CGMCC 1.10131</strain>
    </source>
</reference>
<dbReference type="InterPro" id="IPR043129">
    <property type="entry name" value="ATPase_NBD"/>
</dbReference>
<dbReference type="EC" id="2.7.1.2" evidence="3"/>
<evidence type="ECO:0000256" key="1">
    <source>
        <dbReference type="ARBA" id="ARBA00022679"/>
    </source>
</evidence>
<dbReference type="RefSeq" id="WP_055731492.1">
    <property type="nucleotide sequence ID" value="NZ_BMDY01000002.1"/>
</dbReference>
<dbReference type="InterPro" id="IPR003836">
    <property type="entry name" value="Glucokinase"/>
</dbReference>
<keyword evidence="1 3" id="KW-0808">Transferase</keyword>
<comment type="catalytic activity">
    <reaction evidence="3">
        <text>D-glucose + ATP = D-glucose 6-phosphate + ADP + H(+)</text>
        <dbReference type="Rhea" id="RHEA:17825"/>
        <dbReference type="ChEBI" id="CHEBI:4167"/>
        <dbReference type="ChEBI" id="CHEBI:15378"/>
        <dbReference type="ChEBI" id="CHEBI:30616"/>
        <dbReference type="ChEBI" id="CHEBI:61548"/>
        <dbReference type="ChEBI" id="CHEBI:456216"/>
        <dbReference type="EC" id="2.7.1.2"/>
    </reaction>
</comment>
<proteinExistence type="inferred from homology"/>
<organism evidence="5 6">
    <name type="scientific">Agarivorans gilvus</name>
    <dbReference type="NCBI Taxonomy" id="680279"/>
    <lineage>
        <taxon>Bacteria</taxon>
        <taxon>Pseudomonadati</taxon>
        <taxon>Pseudomonadota</taxon>
        <taxon>Gammaproteobacteria</taxon>
        <taxon>Alteromonadales</taxon>
        <taxon>Alteromonadaceae</taxon>
        <taxon>Agarivorans</taxon>
    </lineage>
</organism>
<comment type="subcellular location">
    <subcellularLocation>
        <location evidence="3">Cytoplasm</location>
    </subcellularLocation>
</comment>
<keyword evidence="3" id="KW-0067">ATP-binding</keyword>
<protein>
    <recommendedName>
        <fullName evidence="3">Glucokinase</fullName>
        <ecNumber evidence="3">2.7.1.2</ecNumber>
    </recommendedName>
    <alternativeName>
        <fullName evidence="3">Glucose kinase</fullName>
    </alternativeName>
</protein>
<evidence type="ECO:0000313" key="5">
    <source>
        <dbReference type="EMBL" id="GGA94988.1"/>
    </source>
</evidence>
<evidence type="ECO:0000256" key="3">
    <source>
        <dbReference type="HAMAP-Rule" id="MF_00524"/>
    </source>
</evidence>
<dbReference type="PANTHER" id="PTHR47690:SF1">
    <property type="entry name" value="GLUCOKINASE"/>
    <property type="match status" value="1"/>
</dbReference>
<keyword evidence="3" id="KW-0963">Cytoplasm</keyword>
<dbReference type="CDD" id="cd24008">
    <property type="entry name" value="ASKHA_NBD_GLK"/>
    <property type="match status" value="1"/>
</dbReference>